<dbReference type="InterPro" id="IPR010620">
    <property type="entry name" value="SBBP_repeat"/>
</dbReference>
<gene>
    <name evidence="3" type="ORF">SCF082_LOCUS24907</name>
</gene>
<proteinExistence type="predicted"/>
<evidence type="ECO:0000313" key="4">
    <source>
        <dbReference type="Proteomes" id="UP001642464"/>
    </source>
</evidence>
<dbReference type="PANTHER" id="PTHR35580:SF1">
    <property type="entry name" value="PHYTASE-LIKE DOMAIN-CONTAINING PROTEIN"/>
    <property type="match status" value="1"/>
</dbReference>
<keyword evidence="1" id="KW-1133">Transmembrane helix</keyword>
<reference evidence="3 4" key="1">
    <citation type="submission" date="2024-02" db="EMBL/GenBank/DDBJ databases">
        <authorList>
            <person name="Chen Y."/>
            <person name="Shah S."/>
            <person name="Dougan E. K."/>
            <person name="Thang M."/>
            <person name="Chan C."/>
        </authorList>
    </citation>
    <scope>NUCLEOTIDE SEQUENCE [LARGE SCALE GENOMIC DNA]</scope>
</reference>
<feature type="transmembrane region" description="Helical" evidence="1">
    <location>
        <begin position="737"/>
        <end position="761"/>
    </location>
</feature>
<dbReference type="EMBL" id="CAXAMM010018557">
    <property type="protein sequence ID" value="CAK9043639.1"/>
    <property type="molecule type" value="Genomic_DNA"/>
</dbReference>
<accession>A0ABP0LYR1</accession>
<dbReference type="Proteomes" id="UP001642464">
    <property type="component" value="Unassembled WGS sequence"/>
</dbReference>
<organism evidence="3 4">
    <name type="scientific">Durusdinium trenchii</name>
    <dbReference type="NCBI Taxonomy" id="1381693"/>
    <lineage>
        <taxon>Eukaryota</taxon>
        <taxon>Sar</taxon>
        <taxon>Alveolata</taxon>
        <taxon>Dinophyceae</taxon>
        <taxon>Suessiales</taxon>
        <taxon>Symbiodiniaceae</taxon>
        <taxon>Durusdinium</taxon>
    </lineage>
</organism>
<feature type="chain" id="PRO_5047008951" evidence="2">
    <location>
        <begin position="21"/>
        <end position="775"/>
    </location>
</feature>
<feature type="transmembrane region" description="Helical" evidence="1">
    <location>
        <begin position="638"/>
        <end position="659"/>
    </location>
</feature>
<evidence type="ECO:0000256" key="1">
    <source>
        <dbReference type="SAM" id="Phobius"/>
    </source>
</evidence>
<dbReference type="Pfam" id="PF06739">
    <property type="entry name" value="SBBP"/>
    <property type="match status" value="2"/>
</dbReference>
<name>A0ABP0LYR1_9DINO</name>
<evidence type="ECO:0000313" key="3">
    <source>
        <dbReference type="EMBL" id="CAK9043639.1"/>
    </source>
</evidence>
<keyword evidence="1" id="KW-0472">Membrane</keyword>
<dbReference type="PANTHER" id="PTHR35580">
    <property type="entry name" value="CELL SURFACE GLYCOPROTEIN (S-LAYER PROTEIN)-LIKE PROTEIN"/>
    <property type="match status" value="1"/>
</dbReference>
<comment type="caution">
    <text evidence="3">The sequence shown here is derived from an EMBL/GenBank/DDBJ whole genome shotgun (WGS) entry which is preliminary data.</text>
</comment>
<feature type="transmembrane region" description="Helical" evidence="1">
    <location>
        <begin position="579"/>
        <end position="602"/>
    </location>
</feature>
<dbReference type="InterPro" id="IPR052918">
    <property type="entry name" value="Motility_Chemotaxis_Reg"/>
</dbReference>
<keyword evidence="1" id="KW-0812">Transmembrane</keyword>
<feature type="signal peptide" evidence="2">
    <location>
        <begin position="1"/>
        <end position="20"/>
    </location>
</feature>
<evidence type="ECO:0000256" key="2">
    <source>
        <dbReference type="SAM" id="SignalP"/>
    </source>
</evidence>
<dbReference type="Gene3D" id="2.80.10.50">
    <property type="match status" value="1"/>
</dbReference>
<feature type="transmembrane region" description="Helical" evidence="1">
    <location>
        <begin position="551"/>
        <end position="567"/>
    </location>
</feature>
<protein>
    <submittedName>
        <fullName evidence="3">BIG2 domain-containing protein</fullName>
    </submittedName>
</protein>
<keyword evidence="4" id="KW-1185">Reference proteome</keyword>
<keyword evidence="2" id="KW-0732">Signal</keyword>
<feature type="transmembrane region" description="Helical" evidence="1">
    <location>
        <begin position="671"/>
        <end position="692"/>
    </location>
</feature>
<sequence>MVGPHRFVVCIFALFKGIAADWATQTGSAGADIAVGIAVDSAGHVHLAGVTEGRLGGSHQGQQDVFWQVLGSDGGVMSTVQFGTSSFDQGRDIAVDASGNAYIVGNTGGSLAGGSLGGSDLFLHKYNSAKSLVIGKQFGTINDDYVSSMALDSSNLYLTGTTSGVLEGSAVGDFDAFVIKVRVSDLGIVWSKQFGSVLHDEPWAIAVVGTGAVACGSTKGAFPSKTHAGNEDVFCTRLNALGSIEWSFQTGTSQNERARGVAVDGQSNIYVTGSTKGHLEGQTHPDPGRDLAFLMKLGSAGVIQWTRLLESSALTSIGHSVVVATNIWMAGTTDGVISPESFRGATDVFIVGYDPSGNLIWKKQIGPSGSSHAHSYWSGSRVLLVNAAETEIHLAASTYGTWSSSNAGLSDLVVLQLSMEATTTPVITTATTTTPVTTTTTTTATTFVTTDGLTTSTHDYEPSTTTTTTETTTSTRCASEYFGDSCQERRVQFHSNSGFCLEEHSNAAICKGIVIAAAQEDEWCTAEQDCEAWSEIKYMVALMFEAEVSDMIVDFMAVCFCLAAVVMKFCGRGDLGKSLLLVTLISFVADIALEALLVHSILGASEAISTVKEAFCLSQGDGYAMLVLLDDLANTIQALAWLNIVIAVVGGASEVVQTCQEACKKSVESMAFLVTTLAAVAELAISVSTFALNTLEFIEVINAIEEATLGLTPLENSHVCFKRHPNLPLVEAAGVAWVNPLMIMVIPGSVVLACFLCAVVWSCRSKVDDDPDDRF</sequence>